<feature type="compositionally biased region" description="Polar residues" evidence="1">
    <location>
        <begin position="41"/>
        <end position="61"/>
    </location>
</feature>
<organism evidence="2 3">
    <name type="scientific">Thalassotalea marina</name>
    <dbReference type="NCBI Taxonomy" id="1673741"/>
    <lineage>
        <taxon>Bacteria</taxon>
        <taxon>Pseudomonadati</taxon>
        <taxon>Pseudomonadota</taxon>
        <taxon>Gammaproteobacteria</taxon>
        <taxon>Alteromonadales</taxon>
        <taxon>Colwelliaceae</taxon>
        <taxon>Thalassotalea</taxon>
    </lineage>
</organism>
<dbReference type="Gene3D" id="1.20.5.300">
    <property type="match status" value="1"/>
</dbReference>
<keyword evidence="3" id="KW-1185">Reference proteome</keyword>
<proteinExistence type="predicted"/>
<keyword evidence="2" id="KW-0969">Cilium</keyword>
<keyword evidence="2" id="KW-0282">Flagellum</keyword>
<keyword evidence="2" id="KW-0966">Cell projection</keyword>
<sequence>MDIGSAFNAGIQGFQKATDTANQAASDIARAVGYNAEEPSLGQQVNDQTVEQNTGSGDLSDLNQSIVEMRVAEYQAKASAKVIETADETLGTLLDVTA</sequence>
<evidence type="ECO:0000256" key="1">
    <source>
        <dbReference type="SAM" id="MobiDB-lite"/>
    </source>
</evidence>
<evidence type="ECO:0000313" key="3">
    <source>
        <dbReference type="Proteomes" id="UP000623842"/>
    </source>
</evidence>
<name>A0A919BLN6_9GAMM</name>
<reference evidence="2" key="2">
    <citation type="submission" date="2020-09" db="EMBL/GenBank/DDBJ databases">
        <authorList>
            <person name="Sun Q."/>
            <person name="Kim S."/>
        </authorList>
    </citation>
    <scope>NUCLEOTIDE SEQUENCE</scope>
    <source>
        <strain evidence="2">KCTC 42731</strain>
    </source>
</reference>
<gene>
    <name evidence="2" type="ORF">GCM10017161_30160</name>
</gene>
<dbReference type="Proteomes" id="UP000623842">
    <property type="component" value="Unassembled WGS sequence"/>
</dbReference>
<reference evidence="2" key="1">
    <citation type="journal article" date="2014" name="Int. J. Syst. Evol. Microbiol.">
        <title>Complete genome sequence of Corynebacterium casei LMG S-19264T (=DSM 44701T), isolated from a smear-ripened cheese.</title>
        <authorList>
            <consortium name="US DOE Joint Genome Institute (JGI-PGF)"/>
            <person name="Walter F."/>
            <person name="Albersmeier A."/>
            <person name="Kalinowski J."/>
            <person name="Ruckert C."/>
        </authorList>
    </citation>
    <scope>NUCLEOTIDE SEQUENCE</scope>
    <source>
        <strain evidence="2">KCTC 42731</strain>
    </source>
</reference>
<dbReference type="AlphaFoldDB" id="A0A919BLN6"/>
<protein>
    <submittedName>
        <fullName evidence="2">Flagellar hook protein FlgE</fullName>
    </submittedName>
</protein>
<evidence type="ECO:0000313" key="2">
    <source>
        <dbReference type="EMBL" id="GHF99643.1"/>
    </source>
</evidence>
<dbReference type="RefSeq" id="WP_189772257.1">
    <property type="nucleotide sequence ID" value="NZ_BNCK01000007.1"/>
</dbReference>
<feature type="region of interest" description="Disordered" evidence="1">
    <location>
        <begin position="35"/>
        <end position="61"/>
    </location>
</feature>
<accession>A0A919BLN6</accession>
<dbReference type="EMBL" id="BNCK01000007">
    <property type="protein sequence ID" value="GHF99643.1"/>
    <property type="molecule type" value="Genomic_DNA"/>
</dbReference>
<comment type="caution">
    <text evidence="2">The sequence shown here is derived from an EMBL/GenBank/DDBJ whole genome shotgun (WGS) entry which is preliminary data.</text>
</comment>